<dbReference type="SUPFAM" id="SSF55920">
    <property type="entry name" value="Creatinase/aminopeptidase"/>
    <property type="match status" value="1"/>
</dbReference>
<keyword evidence="3" id="KW-1185">Reference proteome</keyword>
<dbReference type="InterPro" id="IPR000994">
    <property type="entry name" value="Pept_M24"/>
</dbReference>
<dbReference type="Proteomes" id="UP001596170">
    <property type="component" value="Unassembled WGS sequence"/>
</dbReference>
<dbReference type="PANTHER" id="PTHR46112:SF8">
    <property type="entry name" value="CYTOPLASMIC PEPTIDASE PEPQ-RELATED"/>
    <property type="match status" value="1"/>
</dbReference>
<dbReference type="InterPro" id="IPR036005">
    <property type="entry name" value="Creatinase/aminopeptidase-like"/>
</dbReference>
<comment type="caution">
    <text evidence="2">The sequence shown here is derived from an EMBL/GenBank/DDBJ whole genome shotgun (WGS) entry which is preliminary data.</text>
</comment>
<dbReference type="PANTHER" id="PTHR46112">
    <property type="entry name" value="AMINOPEPTIDASE"/>
    <property type="match status" value="1"/>
</dbReference>
<evidence type="ECO:0000313" key="3">
    <source>
        <dbReference type="Proteomes" id="UP001596170"/>
    </source>
</evidence>
<dbReference type="InterPro" id="IPR001714">
    <property type="entry name" value="Pept_M24_MAP"/>
</dbReference>
<dbReference type="Pfam" id="PF00557">
    <property type="entry name" value="Peptidase_M24"/>
    <property type="match status" value="1"/>
</dbReference>
<dbReference type="RefSeq" id="WP_377731891.1">
    <property type="nucleotide sequence ID" value="NZ_JBHSRI010000002.1"/>
</dbReference>
<name>A0ABW1L1Z7_9BACL</name>
<dbReference type="EMBL" id="JBHSRI010000002">
    <property type="protein sequence ID" value="MFC6037894.1"/>
    <property type="molecule type" value="Genomic_DNA"/>
</dbReference>
<proteinExistence type="predicted"/>
<accession>A0ABW1L1Z7</accession>
<dbReference type="InterPro" id="IPR050659">
    <property type="entry name" value="Peptidase_M24B"/>
</dbReference>
<protein>
    <submittedName>
        <fullName evidence="2">M24 family metallopeptidase</fullName>
    </submittedName>
</protein>
<dbReference type="Gene3D" id="3.90.230.10">
    <property type="entry name" value="Creatinase/methionine aminopeptidase superfamily"/>
    <property type="match status" value="1"/>
</dbReference>
<reference evidence="3" key="1">
    <citation type="journal article" date="2019" name="Int. J. Syst. Evol. Microbiol.">
        <title>The Global Catalogue of Microorganisms (GCM) 10K type strain sequencing project: providing services to taxonomists for standard genome sequencing and annotation.</title>
        <authorList>
            <consortium name="The Broad Institute Genomics Platform"/>
            <consortium name="The Broad Institute Genome Sequencing Center for Infectious Disease"/>
            <person name="Wu L."/>
            <person name="Ma J."/>
        </authorList>
    </citation>
    <scope>NUCLEOTIDE SEQUENCE [LARGE SCALE GENOMIC DNA]</scope>
    <source>
        <strain evidence="3">CCUG 54527</strain>
    </source>
</reference>
<evidence type="ECO:0000259" key="1">
    <source>
        <dbReference type="Pfam" id="PF00557"/>
    </source>
</evidence>
<evidence type="ECO:0000313" key="2">
    <source>
        <dbReference type="EMBL" id="MFC6037894.1"/>
    </source>
</evidence>
<gene>
    <name evidence="2" type="ORF">ACFPYN_00375</name>
</gene>
<sequence>MKGSSMELVHEKLEQAKILMQKYGIDTWLILTRESSDPALPLLVGVRSVHQAAIFLRSSGEHTVLASQSDSGTYKATGLFSVVRTYETSIESLFKSTWSELQIQKVALNISEGDHLCDGLTLGQYMWLEKITGKENLQKVEISSEDILNELRSVKSSTEIETISEAIQLTTDIFESVHRTIKPYMTEKEIGSLFVYEMKSRGVTSGLGAAYDPPLVCAVRHGLAHRKPSSRQVEPGDIVIVDFSLKHNDYVSDIARTFYFLKENEKAAPVEIEKAFQTVHEAITTSIAELIIGKKGYEVDAAGRKVIEEAGYPTIRHSVGHQIGRATHDGGTILGPKRTPARVAVEGVLREGEVYAIEPTVIQDEGLPCMLVEENVVVTDAGPKILSKRQDELWLVKA</sequence>
<dbReference type="PRINTS" id="PR00599">
    <property type="entry name" value="MAPEPTIDASE"/>
</dbReference>
<organism evidence="2 3">
    <name type="scientific">Paenisporosarcina macmurdoensis</name>
    <dbReference type="NCBI Taxonomy" id="212659"/>
    <lineage>
        <taxon>Bacteria</taxon>
        <taxon>Bacillati</taxon>
        <taxon>Bacillota</taxon>
        <taxon>Bacilli</taxon>
        <taxon>Bacillales</taxon>
        <taxon>Caryophanaceae</taxon>
        <taxon>Paenisporosarcina</taxon>
    </lineage>
</organism>
<feature type="domain" description="Peptidase M24" evidence="1">
    <location>
        <begin position="162"/>
        <end position="380"/>
    </location>
</feature>